<dbReference type="InterPro" id="IPR017853">
    <property type="entry name" value="GH"/>
</dbReference>
<gene>
    <name evidence="1" type="ORF">EIP91_001619</name>
</gene>
<dbReference type="EMBL" id="RWJN01000143">
    <property type="protein sequence ID" value="TCD66256.1"/>
    <property type="molecule type" value="Genomic_DNA"/>
</dbReference>
<dbReference type="Gene3D" id="3.20.20.80">
    <property type="entry name" value="Glycosidases"/>
    <property type="match status" value="1"/>
</dbReference>
<proteinExistence type="predicted"/>
<dbReference type="AlphaFoldDB" id="A0A4R0RG54"/>
<keyword evidence="2" id="KW-1185">Reference proteome</keyword>
<accession>A0A4R0RG54</accession>
<comment type="caution">
    <text evidence="1">The sequence shown here is derived from an EMBL/GenBank/DDBJ whole genome shotgun (WGS) entry which is preliminary data.</text>
</comment>
<name>A0A4R0RG54_9APHY</name>
<protein>
    <recommendedName>
        <fullName evidence="3">Glycoside hydrolase family 2 catalytic domain-containing protein</fullName>
    </recommendedName>
</protein>
<reference evidence="1 2" key="1">
    <citation type="submission" date="2018-11" db="EMBL/GenBank/DDBJ databases">
        <title>Genome assembly of Steccherinum ochraceum LE-BIN_3174, the white-rot fungus of the Steccherinaceae family (The Residual Polyporoid clade, Polyporales, Basidiomycota).</title>
        <authorList>
            <person name="Fedorova T.V."/>
            <person name="Glazunova O.A."/>
            <person name="Landesman E.O."/>
            <person name="Moiseenko K.V."/>
            <person name="Psurtseva N.V."/>
            <person name="Savinova O.S."/>
            <person name="Shakhova N.V."/>
            <person name="Tyazhelova T.V."/>
            <person name="Vasina D.V."/>
        </authorList>
    </citation>
    <scope>NUCLEOTIDE SEQUENCE [LARGE SCALE GENOMIC DNA]</scope>
    <source>
        <strain evidence="1 2">LE-BIN_3174</strain>
    </source>
</reference>
<sequence>MLAGAFGQSQWCGKNYMSTQPIVPPGGEFSIPATSSSSLLSFRCAPAIKPYLPEDVSTPASIFIDALVTHSQVAGASPITLPEHGSIGKLDVTISIAGKKVASGQVPVNATKVELPFSLSGLRPRMDAFNVSCTATYSASKGRSQKFSASTSLAFLPTPPDGRSVTKMDLRTGALLAKPANGAKGDYETVFPIGFYTNFGGYIASNLSLLDEIKADGFTIVHPIPTFDNLTALDLVIDRMEELGLYLMYDMRWTYLNTTGVTEEVNRIKNRPNLLLWYTADEPDGWVDPQNGTAIAYDTINSLDGYHPVSLVLNCENYFFDKYTAGTDIVMQDTYMIGNNVTFSSQWGTPCTLDYGDCGCDNCKGSFEDISTRMDEFAERLFNLGWDRTKAVWAVPQAFGDDTYWKREPTGQEWVVQSALAINHGALGIVPWNDPTTDDMKASASALAKAIPAMKSFILSPSATFERVVVNRVHVGIWTVGSQSLVLATNLNYNATTKKVNDSVDTLAFKVKAVPLDFDVKTFQLPQTTQ</sequence>
<evidence type="ECO:0000313" key="1">
    <source>
        <dbReference type="EMBL" id="TCD66256.1"/>
    </source>
</evidence>
<organism evidence="1 2">
    <name type="scientific">Steccherinum ochraceum</name>
    <dbReference type="NCBI Taxonomy" id="92696"/>
    <lineage>
        <taxon>Eukaryota</taxon>
        <taxon>Fungi</taxon>
        <taxon>Dikarya</taxon>
        <taxon>Basidiomycota</taxon>
        <taxon>Agaricomycotina</taxon>
        <taxon>Agaricomycetes</taxon>
        <taxon>Polyporales</taxon>
        <taxon>Steccherinaceae</taxon>
        <taxon>Steccherinum</taxon>
    </lineage>
</organism>
<dbReference type="OrthoDB" id="2338662at2759"/>
<dbReference type="STRING" id="92696.A0A4R0RG54"/>
<dbReference type="Proteomes" id="UP000292702">
    <property type="component" value="Unassembled WGS sequence"/>
</dbReference>
<dbReference type="SUPFAM" id="SSF51445">
    <property type="entry name" value="(Trans)glycosidases"/>
    <property type="match status" value="1"/>
</dbReference>
<evidence type="ECO:0008006" key="3">
    <source>
        <dbReference type="Google" id="ProtNLM"/>
    </source>
</evidence>
<evidence type="ECO:0000313" key="2">
    <source>
        <dbReference type="Proteomes" id="UP000292702"/>
    </source>
</evidence>